<protein>
    <submittedName>
        <fullName evidence="1">Uncharacterized protein</fullName>
    </submittedName>
</protein>
<dbReference type="EMBL" id="CADEAL010002223">
    <property type="protein sequence ID" value="CAB1438925.1"/>
    <property type="molecule type" value="Genomic_DNA"/>
</dbReference>
<dbReference type="AlphaFoldDB" id="A0A9N7UXP7"/>
<dbReference type="Proteomes" id="UP001153269">
    <property type="component" value="Unassembled WGS sequence"/>
</dbReference>
<evidence type="ECO:0000313" key="1">
    <source>
        <dbReference type="EMBL" id="CAB1438925.1"/>
    </source>
</evidence>
<organism evidence="1 2">
    <name type="scientific">Pleuronectes platessa</name>
    <name type="common">European plaice</name>
    <dbReference type="NCBI Taxonomy" id="8262"/>
    <lineage>
        <taxon>Eukaryota</taxon>
        <taxon>Metazoa</taxon>
        <taxon>Chordata</taxon>
        <taxon>Craniata</taxon>
        <taxon>Vertebrata</taxon>
        <taxon>Euteleostomi</taxon>
        <taxon>Actinopterygii</taxon>
        <taxon>Neopterygii</taxon>
        <taxon>Teleostei</taxon>
        <taxon>Neoteleostei</taxon>
        <taxon>Acanthomorphata</taxon>
        <taxon>Carangaria</taxon>
        <taxon>Pleuronectiformes</taxon>
        <taxon>Pleuronectoidei</taxon>
        <taxon>Pleuronectidae</taxon>
        <taxon>Pleuronectes</taxon>
    </lineage>
</organism>
<comment type="caution">
    <text evidence="1">The sequence shown here is derived from an EMBL/GenBank/DDBJ whole genome shotgun (WGS) entry which is preliminary data.</text>
</comment>
<gene>
    <name evidence="1" type="ORF">PLEPLA_LOCUS26785</name>
</gene>
<sequence length="66" mass="7180">MWKESSETIGSDSAKKNLRHVLTEITRCQTTAHEASGARCYLAAASVLISGIRGKVFTETVQPQKS</sequence>
<keyword evidence="2" id="KW-1185">Reference proteome</keyword>
<evidence type="ECO:0000313" key="2">
    <source>
        <dbReference type="Proteomes" id="UP001153269"/>
    </source>
</evidence>
<name>A0A9N7UXP7_PLEPL</name>
<reference evidence="1" key="1">
    <citation type="submission" date="2020-03" db="EMBL/GenBank/DDBJ databases">
        <authorList>
            <person name="Weist P."/>
        </authorList>
    </citation>
    <scope>NUCLEOTIDE SEQUENCE</scope>
</reference>
<accession>A0A9N7UXP7</accession>
<proteinExistence type="predicted"/>